<accession>A0A6J4LGZ9</accession>
<feature type="region of interest" description="Disordered" evidence="1">
    <location>
        <begin position="1"/>
        <end position="86"/>
    </location>
</feature>
<feature type="compositionally biased region" description="Basic residues" evidence="1">
    <location>
        <begin position="1"/>
        <end position="13"/>
    </location>
</feature>
<dbReference type="AlphaFoldDB" id="A0A6J4LGZ9"/>
<protein>
    <submittedName>
        <fullName evidence="2">Uncharacterized protein</fullName>
    </submittedName>
</protein>
<name>A0A6J4LGZ9_9BACT</name>
<evidence type="ECO:0000256" key="1">
    <source>
        <dbReference type="SAM" id="MobiDB-lite"/>
    </source>
</evidence>
<gene>
    <name evidence="2" type="ORF">AVDCRST_MAG11-2520</name>
</gene>
<feature type="compositionally biased region" description="Basic and acidic residues" evidence="1">
    <location>
        <begin position="52"/>
        <end position="62"/>
    </location>
</feature>
<reference evidence="2" key="1">
    <citation type="submission" date="2020-02" db="EMBL/GenBank/DDBJ databases">
        <authorList>
            <person name="Meier V. D."/>
        </authorList>
    </citation>
    <scope>NUCLEOTIDE SEQUENCE</scope>
    <source>
        <strain evidence="2">AVDCRST_MAG11</strain>
    </source>
</reference>
<organism evidence="2">
    <name type="scientific">uncultured Gemmatimonadaceae bacterium</name>
    <dbReference type="NCBI Taxonomy" id="246130"/>
    <lineage>
        <taxon>Bacteria</taxon>
        <taxon>Pseudomonadati</taxon>
        <taxon>Gemmatimonadota</taxon>
        <taxon>Gemmatimonadia</taxon>
        <taxon>Gemmatimonadales</taxon>
        <taxon>Gemmatimonadaceae</taxon>
        <taxon>environmental samples</taxon>
    </lineage>
</organism>
<feature type="compositionally biased region" description="Low complexity" evidence="1">
    <location>
        <begin position="16"/>
        <end position="25"/>
    </location>
</feature>
<dbReference type="EMBL" id="CADCTU010000568">
    <property type="protein sequence ID" value="CAA9331984.1"/>
    <property type="molecule type" value="Genomic_DNA"/>
</dbReference>
<feature type="non-terminal residue" evidence="2">
    <location>
        <position position="86"/>
    </location>
</feature>
<feature type="non-terminal residue" evidence="2">
    <location>
        <position position="1"/>
    </location>
</feature>
<proteinExistence type="predicted"/>
<evidence type="ECO:0000313" key="2">
    <source>
        <dbReference type="EMBL" id="CAA9331984.1"/>
    </source>
</evidence>
<sequence length="86" mass="9025">AARHATGRSRRRAHDGGPPRAAGGERPVGRRATRLRGAGRAGEAGRSAGRRAAHDGRDRPADSRGIGARARASRGGGGGRRCRRRR</sequence>